<keyword evidence="1" id="KW-0611">Plant defense</keyword>
<dbReference type="AlphaFoldDB" id="A0A1R3JXG9"/>
<dbReference type="Gramene" id="OMO99500">
    <property type="protein sequence ID" value="OMO99500"/>
    <property type="gene ID" value="CCACVL1_03775"/>
</dbReference>
<dbReference type="STRING" id="210143.A0A1R3JXG9"/>
<reference evidence="3 4" key="1">
    <citation type="submission" date="2013-09" db="EMBL/GenBank/DDBJ databases">
        <title>Corchorus capsularis genome sequencing.</title>
        <authorList>
            <person name="Alam M."/>
            <person name="Haque M.S."/>
            <person name="Islam M.S."/>
            <person name="Emdad E.M."/>
            <person name="Islam M.M."/>
            <person name="Ahmed B."/>
            <person name="Halim A."/>
            <person name="Hossen Q.M.M."/>
            <person name="Hossain M.Z."/>
            <person name="Ahmed R."/>
            <person name="Khan M.M."/>
            <person name="Islam R."/>
            <person name="Rashid M.M."/>
            <person name="Khan S.A."/>
            <person name="Rahman M.S."/>
            <person name="Alam M."/>
        </authorList>
    </citation>
    <scope>NUCLEOTIDE SEQUENCE [LARGE SCALE GENOMIC DNA]</scope>
    <source>
        <strain evidence="4">cv. CVL-1</strain>
        <tissue evidence="3">Whole seedling</tissue>
    </source>
</reference>
<dbReference type="PANTHER" id="PTHR33463">
    <property type="entry name" value="NB-ARC DOMAIN-CONTAINING PROTEIN-RELATED"/>
    <property type="match status" value="1"/>
</dbReference>
<evidence type="ECO:0000313" key="3">
    <source>
        <dbReference type="EMBL" id="OMO99500.1"/>
    </source>
</evidence>
<evidence type="ECO:0000313" key="4">
    <source>
        <dbReference type="Proteomes" id="UP000188268"/>
    </source>
</evidence>
<gene>
    <name evidence="3" type="ORF">CCACVL1_03775</name>
</gene>
<protein>
    <submittedName>
        <fullName evidence="3">Disease resistance protein RPS2-like protein</fullName>
    </submittedName>
</protein>
<feature type="domain" description="Disease resistance protein At4g27190-like leucine-rich repeats" evidence="2">
    <location>
        <begin position="3"/>
        <end position="101"/>
    </location>
</feature>
<comment type="caution">
    <text evidence="3">The sequence shown here is derived from an EMBL/GenBank/DDBJ whole genome shotgun (WGS) entry which is preliminary data.</text>
</comment>
<dbReference type="Proteomes" id="UP000188268">
    <property type="component" value="Unassembled WGS sequence"/>
</dbReference>
<dbReference type="Pfam" id="PF23247">
    <property type="entry name" value="LRR_RPS2"/>
    <property type="match status" value="1"/>
</dbReference>
<dbReference type="SUPFAM" id="SSF52047">
    <property type="entry name" value="RNI-like"/>
    <property type="match status" value="1"/>
</dbReference>
<evidence type="ECO:0000256" key="1">
    <source>
        <dbReference type="ARBA" id="ARBA00022821"/>
    </source>
</evidence>
<sequence>MGSFAALTTLYLHACQELTYVFKSSMLESVSNLKELQIDDCENMKTIISTDHGVSECGSISLTSLTLDDLPELVSIWDGTDQTKLLFENITVYDCPQLKQMTIDSELEQTLKKISGEQDWWEWEENELRSKFEAIFNPIKEGDVHTS</sequence>
<dbReference type="InterPro" id="IPR032675">
    <property type="entry name" value="LRR_dom_sf"/>
</dbReference>
<dbReference type="PANTHER" id="PTHR33463:SF143">
    <property type="entry name" value="NB-ARC DOMAIN-CONTAINING PROTEIN"/>
    <property type="match status" value="1"/>
</dbReference>
<proteinExistence type="predicted"/>
<accession>A0A1R3JXG9</accession>
<dbReference type="EMBL" id="AWWV01006861">
    <property type="protein sequence ID" value="OMO99500.1"/>
    <property type="molecule type" value="Genomic_DNA"/>
</dbReference>
<organism evidence="3 4">
    <name type="scientific">Corchorus capsularis</name>
    <name type="common">Jute</name>
    <dbReference type="NCBI Taxonomy" id="210143"/>
    <lineage>
        <taxon>Eukaryota</taxon>
        <taxon>Viridiplantae</taxon>
        <taxon>Streptophyta</taxon>
        <taxon>Embryophyta</taxon>
        <taxon>Tracheophyta</taxon>
        <taxon>Spermatophyta</taxon>
        <taxon>Magnoliopsida</taxon>
        <taxon>eudicotyledons</taxon>
        <taxon>Gunneridae</taxon>
        <taxon>Pentapetalae</taxon>
        <taxon>rosids</taxon>
        <taxon>malvids</taxon>
        <taxon>Malvales</taxon>
        <taxon>Malvaceae</taxon>
        <taxon>Grewioideae</taxon>
        <taxon>Apeibeae</taxon>
        <taxon>Corchorus</taxon>
    </lineage>
</organism>
<evidence type="ECO:0000259" key="2">
    <source>
        <dbReference type="Pfam" id="PF23247"/>
    </source>
</evidence>
<dbReference type="InterPro" id="IPR057135">
    <property type="entry name" value="At4g27190-like_LRR"/>
</dbReference>
<dbReference type="OrthoDB" id="1938824at2759"/>
<dbReference type="InterPro" id="IPR050905">
    <property type="entry name" value="Plant_NBS-LRR"/>
</dbReference>
<name>A0A1R3JXG9_COCAP</name>
<keyword evidence="4" id="KW-1185">Reference proteome</keyword>
<dbReference type="Gene3D" id="3.80.10.10">
    <property type="entry name" value="Ribonuclease Inhibitor"/>
    <property type="match status" value="1"/>
</dbReference>